<dbReference type="Proteomes" id="UP001499979">
    <property type="component" value="Unassembled WGS sequence"/>
</dbReference>
<dbReference type="SUPFAM" id="SSF55729">
    <property type="entry name" value="Acyl-CoA N-acyltransferases (Nat)"/>
    <property type="match status" value="1"/>
</dbReference>
<gene>
    <name evidence="4" type="ORF">GCM10009606_23430</name>
</gene>
<dbReference type="PROSITE" id="PS51186">
    <property type="entry name" value="GNAT"/>
    <property type="match status" value="1"/>
</dbReference>
<evidence type="ECO:0000313" key="5">
    <source>
        <dbReference type="Proteomes" id="UP001499979"/>
    </source>
</evidence>
<dbReference type="PANTHER" id="PTHR43877">
    <property type="entry name" value="AMINOALKYLPHOSPHONATE N-ACETYLTRANSFERASE-RELATED-RELATED"/>
    <property type="match status" value="1"/>
</dbReference>
<keyword evidence="5" id="KW-1185">Reference proteome</keyword>
<organism evidence="4 5">
    <name type="scientific">Nocardioides aquiterrae</name>
    <dbReference type="NCBI Taxonomy" id="203799"/>
    <lineage>
        <taxon>Bacteria</taxon>
        <taxon>Bacillati</taxon>
        <taxon>Actinomycetota</taxon>
        <taxon>Actinomycetes</taxon>
        <taxon>Propionibacteriales</taxon>
        <taxon>Nocardioidaceae</taxon>
        <taxon>Nocardioides</taxon>
    </lineage>
</organism>
<sequence length="174" mass="18775">MQLRPAVPEDMATVADIWHRAWHTAHPGHVPEGLTAARTLAAFHERTPSRVADTTVAVVDGRVVGFAMVSGDELEQIFVDPDLHGGGVAAPLLADGERRLAEAGYDVAWLAVVVGNARARRFYEKHGWYDAGDLPYEVTALGETFISPCRRYEKRVGSLTARTTGPAAATSPDT</sequence>
<protein>
    <submittedName>
        <fullName evidence="4">GNAT family N-acetyltransferase</fullName>
    </submittedName>
</protein>
<dbReference type="Pfam" id="PF00583">
    <property type="entry name" value="Acetyltransf_1"/>
    <property type="match status" value="1"/>
</dbReference>
<dbReference type="InterPro" id="IPR050832">
    <property type="entry name" value="Bact_Acetyltransf"/>
</dbReference>
<dbReference type="Gene3D" id="3.40.630.30">
    <property type="match status" value="1"/>
</dbReference>
<dbReference type="PANTHER" id="PTHR43877:SF1">
    <property type="entry name" value="ACETYLTRANSFERASE"/>
    <property type="match status" value="1"/>
</dbReference>
<proteinExistence type="predicted"/>
<dbReference type="InterPro" id="IPR016181">
    <property type="entry name" value="Acyl_CoA_acyltransferase"/>
</dbReference>
<keyword evidence="1" id="KW-0808">Transferase</keyword>
<comment type="caution">
    <text evidence="4">The sequence shown here is derived from an EMBL/GenBank/DDBJ whole genome shotgun (WGS) entry which is preliminary data.</text>
</comment>
<dbReference type="InterPro" id="IPR000182">
    <property type="entry name" value="GNAT_dom"/>
</dbReference>
<keyword evidence="2" id="KW-0012">Acyltransferase</keyword>
<accession>A0ABP4EXF7</accession>
<evidence type="ECO:0000256" key="2">
    <source>
        <dbReference type="ARBA" id="ARBA00023315"/>
    </source>
</evidence>
<feature type="domain" description="N-acetyltransferase" evidence="3">
    <location>
        <begin position="1"/>
        <end position="148"/>
    </location>
</feature>
<name>A0ABP4EXF7_9ACTN</name>
<dbReference type="CDD" id="cd04301">
    <property type="entry name" value="NAT_SF"/>
    <property type="match status" value="1"/>
</dbReference>
<evidence type="ECO:0000256" key="1">
    <source>
        <dbReference type="ARBA" id="ARBA00022679"/>
    </source>
</evidence>
<evidence type="ECO:0000313" key="4">
    <source>
        <dbReference type="EMBL" id="GAA1143314.1"/>
    </source>
</evidence>
<reference evidence="5" key="1">
    <citation type="journal article" date="2019" name="Int. J. Syst. Evol. Microbiol.">
        <title>The Global Catalogue of Microorganisms (GCM) 10K type strain sequencing project: providing services to taxonomists for standard genome sequencing and annotation.</title>
        <authorList>
            <consortium name="The Broad Institute Genomics Platform"/>
            <consortium name="The Broad Institute Genome Sequencing Center for Infectious Disease"/>
            <person name="Wu L."/>
            <person name="Ma J."/>
        </authorList>
    </citation>
    <scope>NUCLEOTIDE SEQUENCE [LARGE SCALE GENOMIC DNA]</scope>
    <source>
        <strain evidence="5">JCM 11813</strain>
    </source>
</reference>
<dbReference type="EMBL" id="BAAAJE010000010">
    <property type="protein sequence ID" value="GAA1143314.1"/>
    <property type="molecule type" value="Genomic_DNA"/>
</dbReference>
<evidence type="ECO:0000259" key="3">
    <source>
        <dbReference type="PROSITE" id="PS51186"/>
    </source>
</evidence>
<dbReference type="RefSeq" id="WP_343907721.1">
    <property type="nucleotide sequence ID" value="NZ_BAAAJE010000010.1"/>
</dbReference>